<feature type="chain" id="PRO_5040379428" description="Mid2 domain-containing protein" evidence="2">
    <location>
        <begin position="22"/>
        <end position="617"/>
    </location>
</feature>
<keyword evidence="4" id="KW-1185">Reference proteome</keyword>
<evidence type="ECO:0000256" key="1">
    <source>
        <dbReference type="SAM" id="Phobius"/>
    </source>
</evidence>
<organism evidence="3 4">
    <name type="scientific">Cucurbitaria berberidis CBS 394.84</name>
    <dbReference type="NCBI Taxonomy" id="1168544"/>
    <lineage>
        <taxon>Eukaryota</taxon>
        <taxon>Fungi</taxon>
        <taxon>Dikarya</taxon>
        <taxon>Ascomycota</taxon>
        <taxon>Pezizomycotina</taxon>
        <taxon>Dothideomycetes</taxon>
        <taxon>Pleosporomycetidae</taxon>
        <taxon>Pleosporales</taxon>
        <taxon>Pleosporineae</taxon>
        <taxon>Cucurbitariaceae</taxon>
        <taxon>Cucurbitaria</taxon>
    </lineage>
</organism>
<sequence length="617" mass="65737">MAFLRALSLLYLFTFISLTTAVTPLQPSIRIRNAPGTDSSDTYLSVKHGLAAASLTKRKGFKAQLPLEKSWNGATLLSIQLTQDIPQNRQNKSLEVRAGIEITCMTCYVRGLATAELTIGEKFNASQALAATTSSVRDNVNNFTMTFEDYLANYTGQVLRKFGDGFDWADLEFPTFPFTFDLDVPEIPECKIQIQFDGMELYMELNTFLNVGATYEINLYATQTPIGIKVGPILQLGVVLSVDLILTVDGAIDISSGFHIKLDDGVAMDITLFGDKVSSMIFNGGQFEFLPVTVKSAGVAISAVLRVGVHCGIEVTSPKTPSLQALGPQLGLPKVTAGIEVAVFAHVAEFITNVTYNPKDKDCALIAIQEYNFALGAVAGATVLVDAPAIENMTWGPVIEASTAIFTTTLAEVCASQGTTTTTPASVTAVPQRRKDLTTTTISTVISTSGVRCMLTGVANCPASAQSTTKTKFTKTLVTAVPSGVKATFPESILSSVQSTIRFGTRAKTIKATSGSPTAYTAPPTSTDDVLESGSGLPGGQLHGVRKQMVVGVSVGLGVPVLLALIGAILIYRRRNKEYDAVTTTIPVMVADPYIGNNDDATELKKPGVESTEIRSY</sequence>
<dbReference type="GeneID" id="63844968"/>
<keyword evidence="1" id="KW-0812">Transmembrane</keyword>
<dbReference type="RefSeq" id="XP_040792670.1">
    <property type="nucleotide sequence ID" value="XM_040927715.1"/>
</dbReference>
<feature type="transmembrane region" description="Helical" evidence="1">
    <location>
        <begin position="549"/>
        <end position="572"/>
    </location>
</feature>
<evidence type="ECO:0000256" key="2">
    <source>
        <dbReference type="SAM" id="SignalP"/>
    </source>
</evidence>
<evidence type="ECO:0000313" key="3">
    <source>
        <dbReference type="EMBL" id="KAF1850107.1"/>
    </source>
</evidence>
<reference evidence="3" key="1">
    <citation type="submission" date="2020-01" db="EMBL/GenBank/DDBJ databases">
        <authorList>
            <consortium name="DOE Joint Genome Institute"/>
            <person name="Haridas S."/>
            <person name="Albert R."/>
            <person name="Binder M."/>
            <person name="Bloem J."/>
            <person name="Labutti K."/>
            <person name="Salamov A."/>
            <person name="Andreopoulos B."/>
            <person name="Baker S.E."/>
            <person name="Barry K."/>
            <person name="Bills G."/>
            <person name="Bluhm B.H."/>
            <person name="Cannon C."/>
            <person name="Castanera R."/>
            <person name="Culley D.E."/>
            <person name="Daum C."/>
            <person name="Ezra D."/>
            <person name="Gonzalez J.B."/>
            <person name="Henrissat B."/>
            <person name="Kuo A."/>
            <person name="Liang C."/>
            <person name="Lipzen A."/>
            <person name="Lutzoni F."/>
            <person name="Magnuson J."/>
            <person name="Mondo S."/>
            <person name="Nolan M."/>
            <person name="Ohm R."/>
            <person name="Pangilinan J."/>
            <person name="Park H.-J."/>
            <person name="Ramirez L."/>
            <person name="Alfaro M."/>
            <person name="Sun H."/>
            <person name="Tritt A."/>
            <person name="Yoshinaga Y."/>
            <person name="Zwiers L.-H."/>
            <person name="Turgeon B.G."/>
            <person name="Goodwin S.B."/>
            <person name="Spatafora J.W."/>
            <person name="Crous P.W."/>
            <person name="Grigoriev I.V."/>
        </authorList>
    </citation>
    <scope>NUCLEOTIDE SEQUENCE</scope>
    <source>
        <strain evidence="3">CBS 394.84</strain>
    </source>
</reference>
<dbReference type="OrthoDB" id="4733706at2759"/>
<name>A0A9P4GRP6_9PLEO</name>
<dbReference type="Proteomes" id="UP000800039">
    <property type="component" value="Unassembled WGS sequence"/>
</dbReference>
<protein>
    <recommendedName>
        <fullName evidence="5">Mid2 domain-containing protein</fullName>
    </recommendedName>
</protein>
<accession>A0A9P4GRP6</accession>
<feature type="signal peptide" evidence="2">
    <location>
        <begin position="1"/>
        <end position="21"/>
    </location>
</feature>
<evidence type="ECO:0000313" key="4">
    <source>
        <dbReference type="Proteomes" id="UP000800039"/>
    </source>
</evidence>
<proteinExistence type="predicted"/>
<dbReference type="EMBL" id="ML976614">
    <property type="protein sequence ID" value="KAF1850107.1"/>
    <property type="molecule type" value="Genomic_DNA"/>
</dbReference>
<comment type="caution">
    <text evidence="3">The sequence shown here is derived from an EMBL/GenBank/DDBJ whole genome shotgun (WGS) entry which is preliminary data.</text>
</comment>
<gene>
    <name evidence="3" type="ORF">K460DRAFT_271349</name>
</gene>
<dbReference type="AlphaFoldDB" id="A0A9P4GRP6"/>
<evidence type="ECO:0008006" key="5">
    <source>
        <dbReference type="Google" id="ProtNLM"/>
    </source>
</evidence>
<keyword evidence="1" id="KW-0472">Membrane</keyword>
<keyword evidence="2" id="KW-0732">Signal</keyword>
<keyword evidence="1" id="KW-1133">Transmembrane helix</keyword>